<evidence type="ECO:0000256" key="1">
    <source>
        <dbReference type="ARBA" id="ARBA00006568"/>
    </source>
</evidence>
<name>A0A218X220_PUNGR</name>
<feature type="domain" description="Jacalin-type lectin" evidence="3">
    <location>
        <begin position="43"/>
        <end position="153"/>
    </location>
</feature>
<dbReference type="SUPFAM" id="SSF51101">
    <property type="entry name" value="Mannose-binding lectins"/>
    <property type="match status" value="3"/>
</dbReference>
<feature type="domain" description="Jacalin-type lectin" evidence="3">
    <location>
        <begin position="306"/>
        <end position="458"/>
    </location>
</feature>
<proteinExistence type="inferred from homology"/>
<feature type="domain" description="Jacalin-type lectin" evidence="3">
    <location>
        <begin position="161"/>
        <end position="302"/>
    </location>
</feature>
<reference evidence="5" key="1">
    <citation type="journal article" date="2017" name="Plant J.">
        <title>The pomegranate (Punica granatum L.) genome and the genomics of punicalagin biosynthesis.</title>
        <authorList>
            <person name="Qin G."/>
            <person name="Xu C."/>
            <person name="Ming R."/>
            <person name="Tang H."/>
            <person name="Guyot R."/>
            <person name="Kramer E.M."/>
            <person name="Hu Y."/>
            <person name="Yi X."/>
            <person name="Qi Y."/>
            <person name="Xu X."/>
            <person name="Gao Z."/>
            <person name="Pan H."/>
            <person name="Jian J."/>
            <person name="Tian Y."/>
            <person name="Yue Z."/>
            <person name="Xu Y."/>
        </authorList>
    </citation>
    <scope>NUCLEOTIDE SEQUENCE [LARGE SCALE GENOMIC DNA]</scope>
    <source>
        <strain evidence="5">cv. Dabenzi</strain>
    </source>
</reference>
<gene>
    <name evidence="4" type="ORF">CDL15_Pgr003417</name>
</gene>
<dbReference type="SMART" id="SM00915">
    <property type="entry name" value="Jacalin"/>
    <property type="match status" value="3"/>
</dbReference>
<dbReference type="GO" id="GO:0030246">
    <property type="term" value="F:carbohydrate binding"/>
    <property type="evidence" value="ECO:0007669"/>
    <property type="project" value="UniProtKB-KW"/>
</dbReference>
<dbReference type="AlphaFoldDB" id="A0A218X220"/>
<dbReference type="InterPro" id="IPR036404">
    <property type="entry name" value="Jacalin-like_lectin_dom_sf"/>
</dbReference>
<dbReference type="CDD" id="cd09612">
    <property type="entry name" value="Jacalin"/>
    <property type="match status" value="1"/>
</dbReference>
<dbReference type="PANTHER" id="PTHR47293">
    <property type="entry name" value="JACALIN-RELATED LECTIN 3"/>
    <property type="match status" value="1"/>
</dbReference>
<keyword evidence="2" id="KW-0430">Lectin</keyword>
<dbReference type="InterPro" id="IPR033734">
    <property type="entry name" value="Jacalin-like_lectin_dom_plant"/>
</dbReference>
<protein>
    <recommendedName>
        <fullName evidence="3">Jacalin-type lectin domain-containing protein</fullName>
    </recommendedName>
</protein>
<dbReference type="PANTHER" id="PTHR47293:SF15">
    <property type="entry name" value="JACALIN-RELATED LECTIN 19"/>
    <property type="match status" value="1"/>
</dbReference>
<dbReference type="PROSITE" id="PS51752">
    <property type="entry name" value="JACALIN_LECTIN"/>
    <property type="match status" value="4"/>
</dbReference>
<evidence type="ECO:0000256" key="2">
    <source>
        <dbReference type="ARBA" id="ARBA00022734"/>
    </source>
</evidence>
<dbReference type="Proteomes" id="UP000197138">
    <property type="component" value="Unassembled WGS sequence"/>
</dbReference>
<organism evidence="4 5">
    <name type="scientific">Punica granatum</name>
    <name type="common">Pomegranate</name>
    <dbReference type="NCBI Taxonomy" id="22663"/>
    <lineage>
        <taxon>Eukaryota</taxon>
        <taxon>Viridiplantae</taxon>
        <taxon>Streptophyta</taxon>
        <taxon>Embryophyta</taxon>
        <taxon>Tracheophyta</taxon>
        <taxon>Spermatophyta</taxon>
        <taxon>Magnoliopsida</taxon>
        <taxon>eudicotyledons</taxon>
        <taxon>Gunneridae</taxon>
        <taxon>Pentapetalae</taxon>
        <taxon>rosids</taxon>
        <taxon>malvids</taxon>
        <taxon>Myrtales</taxon>
        <taxon>Lythraceae</taxon>
        <taxon>Punica</taxon>
    </lineage>
</organism>
<dbReference type="EMBL" id="MTKT01002492">
    <property type="protein sequence ID" value="OWM79245.1"/>
    <property type="molecule type" value="Genomic_DNA"/>
</dbReference>
<sequence length="458" mass="50793">MVDYDQNGSLHIGGKIIGFHGTYGCSLSSIGGYFGPVSRPYPFLFVEPLGGKGGHPWNDGKYTDMRRIDFVVGSVVESITIWYDDHGCPPSPFIHGKSAAGHTCSVKLDYPYGYITSVSGYTKGESNQNSGKIVGFYGRSDNHLNSIGAHLEVYSKKLYPFKSVGLYGGSGPQTWDDGRFSHVSQIDVVVESTIRSIRFDYEKKESFIRSQFHGATDAYGKTYTIKFDSPEEYLIAISGYTGDDSGSNCIQSLKYQSNKRTYGPFGTETRRYFSLPLEGRLWDSLERVTVPILFQLEHILNQFLISTQFSPSDPSRRKRKAAVLDTDLRQMKILSGSVIVSIGIEYDNNGSPVPGSQHGVDRVYMGLNAEDKEIEPPRAAKRVKLDYPKEYLVSVSGFTGKKLSEEAVQSLTIKTNKKTYGPYGTREGYHFELPPSGGRTVGFFGRAGRFLNSIGARL</sequence>
<accession>A0A218X220</accession>
<evidence type="ECO:0000259" key="3">
    <source>
        <dbReference type="PROSITE" id="PS51752"/>
    </source>
</evidence>
<feature type="domain" description="Jacalin-type lectin" evidence="3">
    <location>
        <begin position="1"/>
        <end position="36"/>
    </location>
</feature>
<evidence type="ECO:0000313" key="4">
    <source>
        <dbReference type="EMBL" id="OWM79245.1"/>
    </source>
</evidence>
<comment type="similarity">
    <text evidence="1">Belongs to the jacalin lectin family.</text>
</comment>
<dbReference type="Gene3D" id="2.100.10.30">
    <property type="entry name" value="Jacalin-like lectin domain"/>
    <property type="match status" value="4"/>
</dbReference>
<dbReference type="Pfam" id="PF01419">
    <property type="entry name" value="Jacalin"/>
    <property type="match status" value="3"/>
</dbReference>
<dbReference type="InterPro" id="IPR001229">
    <property type="entry name" value="Jacalin-like_lectin_dom"/>
</dbReference>
<evidence type="ECO:0000313" key="5">
    <source>
        <dbReference type="Proteomes" id="UP000197138"/>
    </source>
</evidence>
<comment type="caution">
    <text evidence="4">The sequence shown here is derived from an EMBL/GenBank/DDBJ whole genome shotgun (WGS) entry which is preliminary data.</text>
</comment>